<evidence type="ECO:0000313" key="2">
    <source>
        <dbReference type="EMBL" id="TQE96260.1"/>
    </source>
</evidence>
<sequence length="86" mass="9282">MNAAGKPVPAHVAIIMDGNGRWAAHHGEPRHQGHRAGADSVRAVVEAAARAGVSALTLFAFSSENWRRPANEVGMLMELFLRVLDR</sequence>
<dbReference type="Gene3D" id="3.40.1180.10">
    <property type="entry name" value="Decaprenyl diphosphate synthase-like"/>
    <property type="match status" value="1"/>
</dbReference>
<dbReference type="GO" id="GO:0016094">
    <property type="term" value="P:polyprenol biosynthetic process"/>
    <property type="evidence" value="ECO:0007669"/>
    <property type="project" value="TreeGrafter"/>
</dbReference>
<dbReference type="GO" id="GO:0000287">
    <property type="term" value="F:magnesium ion binding"/>
    <property type="evidence" value="ECO:0007669"/>
    <property type="project" value="TreeGrafter"/>
</dbReference>
<dbReference type="Proteomes" id="UP000315400">
    <property type="component" value="Unassembled WGS sequence"/>
</dbReference>
<dbReference type="PANTHER" id="PTHR10291">
    <property type="entry name" value="DEHYDRODOLICHYL DIPHOSPHATE SYNTHASE FAMILY MEMBER"/>
    <property type="match status" value="1"/>
</dbReference>
<evidence type="ECO:0000313" key="3">
    <source>
        <dbReference type="Proteomes" id="UP000315400"/>
    </source>
</evidence>
<dbReference type="InterPro" id="IPR036424">
    <property type="entry name" value="UPP_synth-like_sf"/>
</dbReference>
<protein>
    <submittedName>
        <fullName evidence="2">Di-trans,poly-cis-decaprenylcistransferase</fullName>
        <ecNumber evidence="2">2.5.1.31</ecNumber>
    </submittedName>
</protein>
<organism evidence="2 3">
    <name type="scientific">Spiribacter salinus</name>
    <dbReference type="NCBI Taxonomy" id="1335746"/>
    <lineage>
        <taxon>Bacteria</taxon>
        <taxon>Pseudomonadati</taxon>
        <taxon>Pseudomonadota</taxon>
        <taxon>Gammaproteobacteria</taxon>
        <taxon>Chromatiales</taxon>
        <taxon>Ectothiorhodospiraceae</taxon>
        <taxon>Spiribacter</taxon>
    </lineage>
</organism>
<dbReference type="SUPFAM" id="SSF64005">
    <property type="entry name" value="Undecaprenyl diphosphate synthase"/>
    <property type="match status" value="1"/>
</dbReference>
<name>A0A540VHM4_9GAMM</name>
<dbReference type="GO" id="GO:0005829">
    <property type="term" value="C:cytosol"/>
    <property type="evidence" value="ECO:0007669"/>
    <property type="project" value="TreeGrafter"/>
</dbReference>
<dbReference type="Pfam" id="PF01255">
    <property type="entry name" value="Prenyltransf"/>
    <property type="match status" value="1"/>
</dbReference>
<dbReference type="EC" id="2.5.1.31" evidence="2"/>
<dbReference type="AlphaFoldDB" id="A0A540VHM4"/>
<comment type="caution">
    <text evidence="2">The sequence shown here is derived from an EMBL/GenBank/DDBJ whole genome shotgun (WGS) entry which is preliminary data.</text>
</comment>
<dbReference type="PANTHER" id="PTHR10291:SF0">
    <property type="entry name" value="DEHYDRODOLICHYL DIPHOSPHATE SYNTHASE 2"/>
    <property type="match status" value="1"/>
</dbReference>
<dbReference type="InterPro" id="IPR001441">
    <property type="entry name" value="UPP_synth-like"/>
</dbReference>
<accession>A0A540VHM4</accession>
<reference evidence="2 3" key="1">
    <citation type="submission" date="2019-06" db="EMBL/GenBank/DDBJ databases">
        <title>Metagenome assembled Genome of Spiribacter salinus SL48-SHIP from the microbial mat of Salt Lake 48 (Novosibirsk region, Russia).</title>
        <authorList>
            <person name="Shipova A."/>
            <person name="Rozanov A.S."/>
            <person name="Bryanskaya A.V."/>
            <person name="Peltek S.E."/>
        </authorList>
    </citation>
    <scope>NUCLEOTIDE SEQUENCE [LARGE SCALE GENOMIC DNA]</scope>
    <source>
        <strain evidence="2">SL48-SHIP-2</strain>
    </source>
</reference>
<dbReference type="NCBIfam" id="TIGR00055">
    <property type="entry name" value="uppS"/>
    <property type="match status" value="1"/>
</dbReference>
<proteinExistence type="predicted"/>
<feature type="non-terminal residue" evidence="2">
    <location>
        <position position="86"/>
    </location>
</feature>
<dbReference type="EMBL" id="VIFK01000352">
    <property type="protein sequence ID" value="TQE96260.1"/>
    <property type="molecule type" value="Genomic_DNA"/>
</dbReference>
<evidence type="ECO:0000256" key="1">
    <source>
        <dbReference type="ARBA" id="ARBA00022679"/>
    </source>
</evidence>
<dbReference type="GO" id="GO:0008834">
    <property type="term" value="F:ditrans,polycis-undecaprenyl-diphosphate synthase [(2E,6E)-farnesyl-diphosphate specific] activity"/>
    <property type="evidence" value="ECO:0007669"/>
    <property type="project" value="UniProtKB-EC"/>
</dbReference>
<keyword evidence="1 2" id="KW-0808">Transferase</keyword>
<gene>
    <name evidence="2" type="primary">uppS</name>
    <name evidence="2" type="ORF">FKY71_16740</name>
</gene>